<organism evidence="1 2">
    <name type="scientific">Aphis craccivora</name>
    <name type="common">Cowpea aphid</name>
    <dbReference type="NCBI Taxonomy" id="307492"/>
    <lineage>
        <taxon>Eukaryota</taxon>
        <taxon>Metazoa</taxon>
        <taxon>Ecdysozoa</taxon>
        <taxon>Arthropoda</taxon>
        <taxon>Hexapoda</taxon>
        <taxon>Insecta</taxon>
        <taxon>Pterygota</taxon>
        <taxon>Neoptera</taxon>
        <taxon>Paraneoptera</taxon>
        <taxon>Hemiptera</taxon>
        <taxon>Sternorrhyncha</taxon>
        <taxon>Aphidomorpha</taxon>
        <taxon>Aphidoidea</taxon>
        <taxon>Aphididae</taxon>
        <taxon>Aphidini</taxon>
        <taxon>Aphis</taxon>
        <taxon>Aphis</taxon>
    </lineage>
</organism>
<gene>
    <name evidence="1" type="ORF">FWK35_00012554</name>
</gene>
<protein>
    <submittedName>
        <fullName evidence="1">Uncharacterized protein</fullName>
    </submittedName>
</protein>
<dbReference type="AlphaFoldDB" id="A0A6G0Z8S2"/>
<name>A0A6G0Z8S2_APHCR</name>
<sequence>MCVFFCVFVSEYNITNRNNASISNLGSGFRWQSEYKMHYKGQK</sequence>
<accession>A0A6G0Z8S2</accession>
<dbReference type="EMBL" id="VUJU01001021">
    <property type="protein sequence ID" value="KAF0767217.1"/>
    <property type="molecule type" value="Genomic_DNA"/>
</dbReference>
<keyword evidence="2" id="KW-1185">Reference proteome</keyword>
<evidence type="ECO:0000313" key="2">
    <source>
        <dbReference type="Proteomes" id="UP000478052"/>
    </source>
</evidence>
<comment type="caution">
    <text evidence="1">The sequence shown here is derived from an EMBL/GenBank/DDBJ whole genome shotgun (WGS) entry which is preliminary data.</text>
</comment>
<reference evidence="1 2" key="1">
    <citation type="submission" date="2019-08" db="EMBL/GenBank/DDBJ databases">
        <title>Whole genome of Aphis craccivora.</title>
        <authorList>
            <person name="Voronova N.V."/>
            <person name="Shulinski R.S."/>
            <person name="Bandarenka Y.V."/>
            <person name="Zhorov D.G."/>
            <person name="Warner D."/>
        </authorList>
    </citation>
    <scope>NUCLEOTIDE SEQUENCE [LARGE SCALE GENOMIC DNA]</scope>
    <source>
        <strain evidence="1">180601</strain>
        <tissue evidence="1">Whole Body</tissue>
    </source>
</reference>
<evidence type="ECO:0000313" key="1">
    <source>
        <dbReference type="EMBL" id="KAF0767217.1"/>
    </source>
</evidence>
<proteinExistence type="predicted"/>
<dbReference type="Proteomes" id="UP000478052">
    <property type="component" value="Unassembled WGS sequence"/>
</dbReference>